<dbReference type="Proteomes" id="UP000636479">
    <property type="component" value="Unassembled WGS sequence"/>
</dbReference>
<evidence type="ECO:0000313" key="2">
    <source>
        <dbReference type="Proteomes" id="UP000636479"/>
    </source>
</evidence>
<dbReference type="InterPro" id="IPR029063">
    <property type="entry name" value="SAM-dependent_MTases_sf"/>
</dbReference>
<dbReference type="InterPro" id="IPR019410">
    <property type="entry name" value="Methyltransf_16"/>
</dbReference>
<dbReference type="AlphaFoldDB" id="A0A8H6WFU0"/>
<reference evidence="1" key="1">
    <citation type="submission" date="2020-05" db="EMBL/GenBank/DDBJ databases">
        <title>Mycena genomes resolve the evolution of fungal bioluminescence.</title>
        <authorList>
            <person name="Tsai I.J."/>
        </authorList>
    </citation>
    <scope>NUCLEOTIDE SEQUENCE</scope>
    <source>
        <strain evidence="1">171206Taipei</strain>
    </source>
</reference>
<accession>A0A8H6WFU0</accession>
<dbReference type="EMBL" id="JACAZF010000001">
    <property type="protein sequence ID" value="KAF7316112.1"/>
    <property type="molecule type" value="Genomic_DNA"/>
</dbReference>
<dbReference type="Gene3D" id="3.40.50.150">
    <property type="entry name" value="Vaccinia Virus protein VP39"/>
    <property type="match status" value="1"/>
</dbReference>
<protein>
    <recommendedName>
        <fullName evidence="3">Nicotinamide N-methyltransferase</fullName>
    </recommendedName>
</protein>
<dbReference type="Pfam" id="PF10294">
    <property type="entry name" value="Methyltransf_16"/>
    <property type="match status" value="1"/>
</dbReference>
<name>A0A8H6WFU0_9AGAR</name>
<sequence>MNSDREDPADILSDSLEFLGGTKVVEDPVLTYGHLRLTVAPKEGKAITLLADHLFSPGLFLAEKIERAVIQAPGRNVIELGAGTGLPSLLLSICDPPPASVIVTDYPDPGILGNLARNIERNKHLVSPGCDLHCCGHEWGTDVSAISSLSKRPDHKYDMIILSDLLHFHSSHAMLISSVVALLATDGCVHVAAGYYTKPHVCENFLRLAAESGLDFDEVIAGGGERDWLGFMDVGGLDKNALTLRKAACRYWIGKRRSTRMQ</sequence>
<evidence type="ECO:0000313" key="1">
    <source>
        <dbReference type="EMBL" id="KAF7316112.1"/>
    </source>
</evidence>
<dbReference type="PANTHER" id="PTHR14614">
    <property type="entry name" value="HEPATOCELLULAR CARCINOMA-ASSOCIATED ANTIGEN"/>
    <property type="match status" value="1"/>
</dbReference>
<dbReference type="GeneID" id="59340741"/>
<keyword evidence="2" id="KW-1185">Reference proteome</keyword>
<gene>
    <name evidence="1" type="ORF">MIND_00129300</name>
</gene>
<dbReference type="OrthoDB" id="46564at2759"/>
<evidence type="ECO:0008006" key="3">
    <source>
        <dbReference type="Google" id="ProtNLM"/>
    </source>
</evidence>
<proteinExistence type="predicted"/>
<dbReference type="RefSeq" id="XP_037226135.1">
    <property type="nucleotide sequence ID" value="XM_037358225.1"/>
</dbReference>
<comment type="caution">
    <text evidence="1">The sequence shown here is derived from an EMBL/GenBank/DDBJ whole genome shotgun (WGS) entry which is preliminary data.</text>
</comment>
<dbReference type="CDD" id="cd02440">
    <property type="entry name" value="AdoMet_MTases"/>
    <property type="match status" value="1"/>
</dbReference>
<organism evidence="1 2">
    <name type="scientific">Mycena indigotica</name>
    <dbReference type="NCBI Taxonomy" id="2126181"/>
    <lineage>
        <taxon>Eukaryota</taxon>
        <taxon>Fungi</taxon>
        <taxon>Dikarya</taxon>
        <taxon>Basidiomycota</taxon>
        <taxon>Agaricomycotina</taxon>
        <taxon>Agaricomycetes</taxon>
        <taxon>Agaricomycetidae</taxon>
        <taxon>Agaricales</taxon>
        <taxon>Marasmiineae</taxon>
        <taxon>Mycenaceae</taxon>
        <taxon>Mycena</taxon>
    </lineage>
</organism>
<dbReference type="SUPFAM" id="SSF53335">
    <property type="entry name" value="S-adenosyl-L-methionine-dependent methyltransferases"/>
    <property type="match status" value="1"/>
</dbReference>
<dbReference type="GO" id="GO:0008757">
    <property type="term" value="F:S-adenosylmethionine-dependent methyltransferase activity"/>
    <property type="evidence" value="ECO:0007669"/>
    <property type="project" value="UniProtKB-ARBA"/>
</dbReference>